<dbReference type="GeneID" id="85393029"/>
<reference evidence="2" key="1">
    <citation type="submission" date="2021-12" db="EMBL/GenBank/DDBJ databases">
        <title>Comparative genomics, transcriptomics and evolutionary studies reveal genomic signatures of adaptation to plant cell wall in hemibiotrophic fungi.</title>
        <authorList>
            <consortium name="DOE Joint Genome Institute"/>
            <person name="Baroncelli R."/>
            <person name="Diaz J.F."/>
            <person name="Benocci T."/>
            <person name="Peng M."/>
            <person name="Battaglia E."/>
            <person name="Haridas S."/>
            <person name="Andreopoulos W."/>
            <person name="Labutti K."/>
            <person name="Pangilinan J."/>
            <person name="Floch G.L."/>
            <person name="Makela M.R."/>
            <person name="Henrissat B."/>
            <person name="Grigoriev I.V."/>
            <person name="Crouch J.A."/>
            <person name="De Vries R.P."/>
            <person name="Sukno S.A."/>
            <person name="Thon M.R."/>
        </authorList>
    </citation>
    <scope>NUCLEOTIDE SEQUENCE</scope>
    <source>
        <strain evidence="2">CBS 112980</strain>
    </source>
</reference>
<proteinExistence type="predicted"/>
<dbReference type="Proteomes" id="UP001244207">
    <property type="component" value="Unassembled WGS sequence"/>
</dbReference>
<sequence>MQTEEKCVRTTIVLRTDTLRSPPNQEPNQNKRRPFHLQVQVPAASAIAFSQRKTGTPLSSASTFLPSLPLGRHKRRHSHAHTHSLTVNTHHPISTYPPEVLPPHSASDTR</sequence>
<protein>
    <submittedName>
        <fullName evidence="2">Uncharacterized protein</fullName>
    </submittedName>
</protein>
<dbReference type="EMBL" id="JAHMHS010000128">
    <property type="protein sequence ID" value="KAK1714943.1"/>
    <property type="molecule type" value="Genomic_DNA"/>
</dbReference>
<accession>A0AAD8XBD4</accession>
<organism evidence="2 3">
    <name type="scientific">Glomerella acutata</name>
    <name type="common">Colletotrichum acutatum</name>
    <dbReference type="NCBI Taxonomy" id="27357"/>
    <lineage>
        <taxon>Eukaryota</taxon>
        <taxon>Fungi</taxon>
        <taxon>Dikarya</taxon>
        <taxon>Ascomycota</taxon>
        <taxon>Pezizomycotina</taxon>
        <taxon>Sordariomycetes</taxon>
        <taxon>Hypocreomycetidae</taxon>
        <taxon>Glomerellales</taxon>
        <taxon>Glomerellaceae</taxon>
        <taxon>Colletotrichum</taxon>
        <taxon>Colletotrichum acutatum species complex</taxon>
    </lineage>
</organism>
<feature type="region of interest" description="Disordered" evidence="1">
    <location>
        <begin position="53"/>
        <end position="110"/>
    </location>
</feature>
<comment type="caution">
    <text evidence="2">The sequence shown here is derived from an EMBL/GenBank/DDBJ whole genome shotgun (WGS) entry which is preliminary data.</text>
</comment>
<feature type="compositionally biased region" description="Polar residues" evidence="1">
    <location>
        <begin position="83"/>
        <end position="92"/>
    </location>
</feature>
<name>A0AAD8XBD4_GLOAC</name>
<keyword evidence="3" id="KW-1185">Reference proteome</keyword>
<feature type="compositionally biased region" description="Polar residues" evidence="1">
    <location>
        <begin position="53"/>
        <end position="65"/>
    </location>
</feature>
<evidence type="ECO:0000313" key="2">
    <source>
        <dbReference type="EMBL" id="KAK1714943.1"/>
    </source>
</evidence>
<dbReference type="RefSeq" id="XP_060360086.1">
    <property type="nucleotide sequence ID" value="XM_060509130.1"/>
</dbReference>
<evidence type="ECO:0000256" key="1">
    <source>
        <dbReference type="SAM" id="MobiDB-lite"/>
    </source>
</evidence>
<gene>
    <name evidence="2" type="ORF">BDZ83DRAFT_63484</name>
</gene>
<feature type="compositionally biased region" description="Basic residues" evidence="1">
    <location>
        <begin position="71"/>
        <end position="82"/>
    </location>
</feature>
<dbReference type="AlphaFoldDB" id="A0AAD8XBD4"/>
<evidence type="ECO:0000313" key="3">
    <source>
        <dbReference type="Proteomes" id="UP001244207"/>
    </source>
</evidence>